<feature type="compositionally biased region" description="Basic and acidic residues" evidence="6">
    <location>
        <begin position="69"/>
        <end position="87"/>
    </location>
</feature>
<dbReference type="SMART" id="SM00811">
    <property type="entry name" value="Alpha_kinase"/>
    <property type="match status" value="1"/>
</dbReference>
<feature type="compositionally biased region" description="Pro residues" evidence="6">
    <location>
        <begin position="273"/>
        <end position="283"/>
    </location>
</feature>
<keyword evidence="3" id="KW-0547">Nucleotide-binding</keyword>
<dbReference type="Gene3D" id="3.20.200.10">
    <property type="entry name" value="MHCK/EF2 kinase"/>
    <property type="match status" value="1"/>
</dbReference>
<dbReference type="PROSITE" id="PS01159">
    <property type="entry name" value="WW_DOMAIN_1"/>
    <property type="match status" value="1"/>
</dbReference>
<dbReference type="GO" id="GO:1903013">
    <property type="term" value="P:response to differentiation-inducing factor 1"/>
    <property type="evidence" value="ECO:0007669"/>
    <property type="project" value="TreeGrafter"/>
</dbReference>
<evidence type="ECO:0000259" key="7">
    <source>
        <dbReference type="PROSITE" id="PS50020"/>
    </source>
</evidence>
<evidence type="ECO:0000256" key="3">
    <source>
        <dbReference type="ARBA" id="ARBA00022741"/>
    </source>
</evidence>
<feature type="compositionally biased region" description="Pro residues" evidence="6">
    <location>
        <begin position="343"/>
        <end position="358"/>
    </location>
</feature>
<evidence type="ECO:0000256" key="2">
    <source>
        <dbReference type="ARBA" id="ARBA00022679"/>
    </source>
</evidence>
<dbReference type="GO" id="GO:0005524">
    <property type="term" value="F:ATP binding"/>
    <property type="evidence" value="ECO:0007669"/>
    <property type="project" value="UniProtKB-KW"/>
</dbReference>
<evidence type="ECO:0000313" key="9">
    <source>
        <dbReference type="EMBL" id="CAE0826772.1"/>
    </source>
</evidence>
<dbReference type="AlphaFoldDB" id="A0A7S4LFX2"/>
<feature type="domain" description="Alpha-type protein kinase" evidence="8">
    <location>
        <begin position="401"/>
        <end position="618"/>
    </location>
</feature>
<feature type="region of interest" description="Disordered" evidence="6">
    <location>
        <begin position="1"/>
        <end position="35"/>
    </location>
</feature>
<dbReference type="GO" id="GO:0031037">
    <property type="term" value="P:myosin II filament disassembly"/>
    <property type="evidence" value="ECO:0007669"/>
    <property type="project" value="TreeGrafter"/>
</dbReference>
<dbReference type="GO" id="GO:0004674">
    <property type="term" value="F:protein serine/threonine kinase activity"/>
    <property type="evidence" value="ECO:0007669"/>
    <property type="project" value="UniProtKB-KW"/>
</dbReference>
<feature type="domain" description="WW" evidence="7">
    <location>
        <begin position="44"/>
        <end position="77"/>
    </location>
</feature>
<evidence type="ECO:0000259" key="8">
    <source>
        <dbReference type="PROSITE" id="PS51158"/>
    </source>
</evidence>
<accession>A0A7S4LFX2</accession>
<evidence type="ECO:0000256" key="6">
    <source>
        <dbReference type="SAM" id="MobiDB-lite"/>
    </source>
</evidence>
<feature type="compositionally biased region" description="Basic and acidic residues" evidence="6">
    <location>
        <begin position="7"/>
        <end position="19"/>
    </location>
</feature>
<dbReference type="Pfam" id="PF02816">
    <property type="entry name" value="Alpha_kinase"/>
    <property type="match status" value="1"/>
</dbReference>
<feature type="region of interest" description="Disordered" evidence="6">
    <location>
        <begin position="251"/>
        <end position="375"/>
    </location>
</feature>
<dbReference type="SUPFAM" id="SSF56112">
    <property type="entry name" value="Protein kinase-like (PK-like)"/>
    <property type="match status" value="1"/>
</dbReference>
<keyword evidence="5" id="KW-0067">ATP-binding</keyword>
<dbReference type="InterPro" id="IPR051852">
    <property type="entry name" value="Alpha-type_PK"/>
</dbReference>
<organism evidence="9">
    <name type="scientific">Eutreptiella gymnastica</name>
    <dbReference type="NCBI Taxonomy" id="73025"/>
    <lineage>
        <taxon>Eukaryota</taxon>
        <taxon>Discoba</taxon>
        <taxon>Euglenozoa</taxon>
        <taxon>Euglenida</taxon>
        <taxon>Spirocuta</taxon>
        <taxon>Euglenophyceae</taxon>
        <taxon>Eutreptiales</taxon>
        <taxon>Eutreptiaceae</taxon>
        <taxon>Eutreptiella</taxon>
    </lineage>
</organism>
<name>A0A7S4LFX2_9EUGL</name>
<dbReference type="InterPro" id="IPR036020">
    <property type="entry name" value="WW_dom_sf"/>
</dbReference>
<dbReference type="PROSITE" id="PS50020">
    <property type="entry name" value="WW_DOMAIN_2"/>
    <property type="match status" value="1"/>
</dbReference>
<feature type="compositionally biased region" description="Basic and acidic residues" evidence="6">
    <location>
        <begin position="113"/>
        <end position="124"/>
    </location>
</feature>
<keyword evidence="1" id="KW-0723">Serine/threonine-protein kinase</keyword>
<dbReference type="InterPro" id="IPR011009">
    <property type="entry name" value="Kinase-like_dom_sf"/>
</dbReference>
<dbReference type="InterPro" id="IPR004166">
    <property type="entry name" value="a-kinase_dom"/>
</dbReference>
<sequence>MVQLQSIRDRMQESFHGKQDTGIAGSKTKSKNHKLRDVENIPFPTLPYNWRYSVSKSNRYYFWQKGSKESTYKHPTTGKEYKVDDKPFVPSTPDPSSNSVNYSLSTPGSVPPRPRDTSRVRSQAEEYLAESAHRGRSRSLVSVSERIPSRASSHGSVHVRASSASSPRHYAPTGRMTPGTSTPVGMMTPGRSSTPSTREQVEELNKEFHAQRISQEQYVAQWQCMFENIRDQKRSQTPACMAQQAAQNAKMGGYRANSRGREYSQHRAGSWQPPQPQPQPHPQPGSVSHRHGSMSITTTSTHSSASSHRSRRSTSMPSSWSDRKVCSHPDPAPHLNHGVRHPAPGPRINPNPPAPPQYAPHFGIPAIPAPNRPQPMTTLAPPLRNGCPLSPPEGEIVTKHTFNFSTKSWATVKIRVRIDKYPFQEGTLRSVFYMKDFSRPAGPRQDYVAKISKDPREPVESYFQDCEMQALAAYLAQEFNKLSLPKKIDYLEASVIECHDRVSPVPGGRVVFAVEPYIHGTFCKYTNNYGWINPGAPRNSPQTFSHFTHYFSQGTLVVVDIQGITDEDGNDHYTDPQIHTRPGLPSFGKADLRAEGIQKFFETHECNSICHALGLPRVKNGKVIHDTSGQQRTLPVPNPNLIWELKKYCSEARD</sequence>
<proteinExistence type="predicted"/>
<keyword evidence="2" id="KW-0808">Transferase</keyword>
<dbReference type="SUPFAM" id="SSF51045">
    <property type="entry name" value="WW domain"/>
    <property type="match status" value="1"/>
</dbReference>
<protein>
    <recommendedName>
        <fullName evidence="10">Alpha-type protein kinase domain-containing protein</fullName>
    </recommendedName>
</protein>
<evidence type="ECO:0000256" key="4">
    <source>
        <dbReference type="ARBA" id="ARBA00022777"/>
    </source>
</evidence>
<dbReference type="PANTHER" id="PTHR45992:SF2">
    <property type="entry name" value="EUKARYOTIC ELONGATION FACTOR 2 KINASE"/>
    <property type="match status" value="1"/>
</dbReference>
<dbReference type="EMBL" id="HBJA01110264">
    <property type="protein sequence ID" value="CAE0826772.1"/>
    <property type="molecule type" value="Transcribed_RNA"/>
</dbReference>
<dbReference type="PANTHER" id="PTHR45992">
    <property type="entry name" value="EUKARYOTIC ELONGATION FACTOR 2 KINASE-RELATED"/>
    <property type="match status" value="1"/>
</dbReference>
<dbReference type="InterPro" id="IPR001202">
    <property type="entry name" value="WW_dom"/>
</dbReference>
<feature type="compositionally biased region" description="Polar residues" evidence="6">
    <location>
        <begin position="94"/>
        <end position="108"/>
    </location>
</feature>
<evidence type="ECO:0000256" key="5">
    <source>
        <dbReference type="ARBA" id="ARBA00022840"/>
    </source>
</evidence>
<feature type="region of interest" description="Disordered" evidence="6">
    <location>
        <begin position="69"/>
        <end position="196"/>
    </location>
</feature>
<gene>
    <name evidence="9" type="ORF">EGYM00163_LOCUS38029</name>
</gene>
<evidence type="ECO:0008006" key="10">
    <source>
        <dbReference type="Google" id="ProtNLM"/>
    </source>
</evidence>
<dbReference type="Gene3D" id="3.30.200.20">
    <property type="entry name" value="Phosphorylase Kinase, domain 1"/>
    <property type="match status" value="2"/>
</dbReference>
<dbReference type="PROSITE" id="PS51158">
    <property type="entry name" value="ALPHA_KINASE"/>
    <property type="match status" value="1"/>
</dbReference>
<keyword evidence="4" id="KW-0418">Kinase</keyword>
<feature type="compositionally biased region" description="Low complexity" evidence="6">
    <location>
        <begin position="293"/>
        <end position="320"/>
    </location>
</feature>
<reference evidence="9" key="1">
    <citation type="submission" date="2021-01" db="EMBL/GenBank/DDBJ databases">
        <authorList>
            <person name="Corre E."/>
            <person name="Pelletier E."/>
            <person name="Niang G."/>
            <person name="Scheremetjew M."/>
            <person name="Finn R."/>
            <person name="Kale V."/>
            <person name="Holt S."/>
            <person name="Cochrane G."/>
            <person name="Meng A."/>
            <person name="Brown T."/>
            <person name="Cohen L."/>
        </authorList>
    </citation>
    <scope>NUCLEOTIDE SEQUENCE</scope>
    <source>
        <strain evidence="9">CCMP1594</strain>
    </source>
</reference>
<evidence type="ECO:0000256" key="1">
    <source>
        <dbReference type="ARBA" id="ARBA00022527"/>
    </source>
</evidence>